<evidence type="ECO:0000313" key="2">
    <source>
        <dbReference type="Proteomes" id="UP001074635"/>
    </source>
</evidence>
<keyword evidence="2" id="KW-1185">Reference proteome</keyword>
<sequence length="82" mass="8610">MTEPINDGGPAYPFAQTDFETGRLVNGWGSEGMSLRDAFAISALPMCMTAEVDVETAALMAYGMAEAMLRARNATQGASDAS</sequence>
<dbReference type="Proteomes" id="UP001074635">
    <property type="component" value="Unassembled WGS sequence"/>
</dbReference>
<dbReference type="EMBL" id="JAPQTC020000004">
    <property type="protein sequence ID" value="MDT8505204.1"/>
    <property type="molecule type" value="Genomic_DNA"/>
</dbReference>
<gene>
    <name evidence="1" type="ORF">OYC61_012930</name>
</gene>
<reference evidence="1" key="1">
    <citation type="submission" date="2023-08" db="EMBL/GenBank/DDBJ databases">
        <title>Study of Resistomes in environmental pathogenic environmental.</title>
        <authorList>
            <person name="Bhattacharjee A."/>
            <person name="Singh A.K."/>
        </authorList>
    </citation>
    <scope>NUCLEOTIDE SEQUENCE</scope>
    <source>
        <strain evidence="1">S1</strain>
    </source>
</reference>
<organism evidence="1 2">
    <name type="scientific">Alcaligenes nematophilus</name>
    <dbReference type="NCBI Taxonomy" id="2994643"/>
    <lineage>
        <taxon>Bacteria</taxon>
        <taxon>Pseudomonadati</taxon>
        <taxon>Pseudomonadota</taxon>
        <taxon>Betaproteobacteria</taxon>
        <taxon>Burkholderiales</taxon>
        <taxon>Alcaligenaceae</taxon>
        <taxon>Alcaligenes</taxon>
    </lineage>
</organism>
<proteinExistence type="predicted"/>
<evidence type="ECO:0000313" key="1">
    <source>
        <dbReference type="EMBL" id="MDT8505204.1"/>
    </source>
</evidence>
<protein>
    <submittedName>
        <fullName evidence="1">Uncharacterized protein</fullName>
    </submittedName>
</protein>
<name>A0ABU3MTZ2_9BURK</name>
<accession>A0ABU3MTZ2</accession>
<comment type="caution">
    <text evidence="1">The sequence shown here is derived from an EMBL/GenBank/DDBJ whole genome shotgun (WGS) entry which is preliminary data.</text>
</comment>
<dbReference type="RefSeq" id="WP_268378302.1">
    <property type="nucleotide sequence ID" value="NZ_JAPQTC020000004.1"/>
</dbReference>